<feature type="domain" description="ABC transmembrane type-1" evidence="8">
    <location>
        <begin position="99"/>
        <end position="288"/>
    </location>
</feature>
<evidence type="ECO:0000256" key="1">
    <source>
        <dbReference type="ARBA" id="ARBA00004651"/>
    </source>
</evidence>
<proteinExistence type="inferred from homology"/>
<organism evidence="9 10">
    <name type="scientific">Paenibacillus thalictri</name>
    <dbReference type="NCBI Taxonomy" id="2527873"/>
    <lineage>
        <taxon>Bacteria</taxon>
        <taxon>Bacillati</taxon>
        <taxon>Bacillota</taxon>
        <taxon>Bacilli</taxon>
        <taxon>Bacillales</taxon>
        <taxon>Paenibacillaceae</taxon>
        <taxon>Paenibacillus</taxon>
    </lineage>
</organism>
<comment type="similarity">
    <text evidence="7">Belongs to the binding-protein-dependent transport system permease family.</text>
</comment>
<evidence type="ECO:0000313" key="10">
    <source>
        <dbReference type="Proteomes" id="UP000293142"/>
    </source>
</evidence>
<feature type="transmembrane region" description="Helical" evidence="7">
    <location>
        <begin position="134"/>
        <end position="156"/>
    </location>
</feature>
<feature type="transmembrane region" description="Helical" evidence="7">
    <location>
        <begin position="98"/>
        <end position="122"/>
    </location>
</feature>
<name>A0A4Q9DQ48_9BACL</name>
<keyword evidence="6 7" id="KW-0472">Membrane</keyword>
<feature type="transmembrane region" description="Helical" evidence="7">
    <location>
        <begin position="36"/>
        <end position="57"/>
    </location>
</feature>
<dbReference type="EMBL" id="SIRE01000009">
    <property type="protein sequence ID" value="TBL78513.1"/>
    <property type="molecule type" value="Genomic_DNA"/>
</dbReference>
<comment type="caution">
    <text evidence="9">The sequence shown here is derived from an EMBL/GenBank/DDBJ whole genome shotgun (WGS) entry which is preliminary data.</text>
</comment>
<dbReference type="SUPFAM" id="SSF161098">
    <property type="entry name" value="MetI-like"/>
    <property type="match status" value="1"/>
</dbReference>
<evidence type="ECO:0000256" key="7">
    <source>
        <dbReference type="RuleBase" id="RU363032"/>
    </source>
</evidence>
<feature type="transmembrane region" description="Helical" evidence="7">
    <location>
        <begin position="209"/>
        <end position="232"/>
    </location>
</feature>
<evidence type="ECO:0000256" key="3">
    <source>
        <dbReference type="ARBA" id="ARBA00022475"/>
    </source>
</evidence>
<feature type="transmembrane region" description="Helical" evidence="7">
    <location>
        <begin position="266"/>
        <end position="287"/>
    </location>
</feature>
<dbReference type="GO" id="GO:0005886">
    <property type="term" value="C:plasma membrane"/>
    <property type="evidence" value="ECO:0007669"/>
    <property type="project" value="UniProtKB-SubCell"/>
</dbReference>
<dbReference type="Proteomes" id="UP000293142">
    <property type="component" value="Unassembled WGS sequence"/>
</dbReference>
<dbReference type="Pfam" id="PF00528">
    <property type="entry name" value="BPD_transp_1"/>
    <property type="match status" value="1"/>
</dbReference>
<evidence type="ECO:0000256" key="5">
    <source>
        <dbReference type="ARBA" id="ARBA00022989"/>
    </source>
</evidence>
<dbReference type="GO" id="GO:0055085">
    <property type="term" value="P:transmembrane transport"/>
    <property type="evidence" value="ECO:0007669"/>
    <property type="project" value="InterPro"/>
</dbReference>
<evidence type="ECO:0000313" key="9">
    <source>
        <dbReference type="EMBL" id="TBL78513.1"/>
    </source>
</evidence>
<protein>
    <submittedName>
        <fullName evidence="9">Carbohydrate ABC transporter permease</fullName>
    </submittedName>
</protein>
<keyword evidence="4 7" id="KW-0812">Transmembrane</keyword>
<sequence length="303" mass="34198">MGKKSGSIIKTCLNNKYSFPKRLGVTAVANLNPRKIIVTLLMSILGIVFLLPLLWMISASLKPEADVFRYPVEWVPTHWNIVQNYKAVWLGKSPFPLYYWNSLKITVITACISILVSCMAGYGFSKIRFAGKSALFIILLCTYMIPHEAILVPQFIFYRWLRLFDSHAGLILLGSFSVLGTFLLRQFFLGLNNDLLESAKIDGAGHWRIFISIGIPLVRPAIATYMILRFIWTWNDYQNPLIFIRSPKLYTLQLGIRSFADDNGQFYSLIMAGTVSAIIPLLIIFIIGQRHVIEGISLGGVKG</sequence>
<reference evidence="9 10" key="1">
    <citation type="submission" date="2019-02" db="EMBL/GenBank/DDBJ databases">
        <title>Paenibacillus sp. nov., isolated from surface-sterilized tissue of Thalictrum simplex L.</title>
        <authorList>
            <person name="Tuo L."/>
        </authorList>
    </citation>
    <scope>NUCLEOTIDE SEQUENCE [LARGE SCALE GENOMIC DNA]</scope>
    <source>
        <strain evidence="9 10">N2SHLJ1</strain>
    </source>
</reference>
<evidence type="ECO:0000256" key="6">
    <source>
        <dbReference type="ARBA" id="ARBA00023136"/>
    </source>
</evidence>
<gene>
    <name evidence="9" type="ORF">EYB31_13470</name>
</gene>
<evidence type="ECO:0000256" key="2">
    <source>
        <dbReference type="ARBA" id="ARBA00022448"/>
    </source>
</evidence>
<dbReference type="Gene3D" id="1.10.3720.10">
    <property type="entry name" value="MetI-like"/>
    <property type="match status" value="1"/>
</dbReference>
<dbReference type="PROSITE" id="PS50928">
    <property type="entry name" value="ABC_TM1"/>
    <property type="match status" value="1"/>
</dbReference>
<dbReference type="InterPro" id="IPR000515">
    <property type="entry name" value="MetI-like"/>
</dbReference>
<keyword evidence="2 7" id="KW-0813">Transport</keyword>
<keyword evidence="5 7" id="KW-1133">Transmembrane helix</keyword>
<feature type="transmembrane region" description="Helical" evidence="7">
    <location>
        <begin position="168"/>
        <end position="188"/>
    </location>
</feature>
<evidence type="ECO:0000259" key="8">
    <source>
        <dbReference type="PROSITE" id="PS50928"/>
    </source>
</evidence>
<dbReference type="CDD" id="cd06261">
    <property type="entry name" value="TM_PBP2"/>
    <property type="match status" value="1"/>
</dbReference>
<dbReference type="PANTHER" id="PTHR43744:SF12">
    <property type="entry name" value="ABC TRANSPORTER PERMEASE PROTEIN MG189-RELATED"/>
    <property type="match status" value="1"/>
</dbReference>
<keyword evidence="10" id="KW-1185">Reference proteome</keyword>
<evidence type="ECO:0000256" key="4">
    <source>
        <dbReference type="ARBA" id="ARBA00022692"/>
    </source>
</evidence>
<keyword evidence="3" id="KW-1003">Cell membrane</keyword>
<dbReference type="InterPro" id="IPR035906">
    <property type="entry name" value="MetI-like_sf"/>
</dbReference>
<dbReference type="AlphaFoldDB" id="A0A4Q9DQ48"/>
<comment type="subcellular location">
    <subcellularLocation>
        <location evidence="1 7">Cell membrane</location>
        <topology evidence="1 7">Multi-pass membrane protein</topology>
    </subcellularLocation>
</comment>
<dbReference type="OrthoDB" id="9771544at2"/>
<dbReference type="PANTHER" id="PTHR43744">
    <property type="entry name" value="ABC TRANSPORTER PERMEASE PROTEIN MG189-RELATED-RELATED"/>
    <property type="match status" value="1"/>
</dbReference>
<accession>A0A4Q9DQ48</accession>